<comment type="caution">
    <text evidence="2">The sequence shown here is derived from an EMBL/GenBank/DDBJ whole genome shotgun (WGS) entry which is preliminary data.</text>
</comment>
<feature type="compositionally biased region" description="Basic residues" evidence="1">
    <location>
        <begin position="117"/>
        <end position="133"/>
    </location>
</feature>
<reference evidence="2 3" key="1">
    <citation type="submission" date="2016-09" db="EMBL/GenBank/DDBJ databases">
        <title>The draft genome of Dichanthelium oligosanthes: A C3 panicoid grass species.</title>
        <authorList>
            <person name="Studer A.J."/>
            <person name="Schnable J.C."/>
            <person name="Brutnell T.P."/>
        </authorList>
    </citation>
    <scope>NUCLEOTIDE SEQUENCE [LARGE SCALE GENOMIC DNA]</scope>
    <source>
        <strain evidence="3">cv. Kellogg 1175</strain>
        <tissue evidence="2">Leaf</tissue>
    </source>
</reference>
<evidence type="ECO:0008006" key="4">
    <source>
        <dbReference type="Google" id="ProtNLM"/>
    </source>
</evidence>
<evidence type="ECO:0000256" key="1">
    <source>
        <dbReference type="SAM" id="MobiDB-lite"/>
    </source>
</evidence>
<proteinExistence type="predicted"/>
<feature type="compositionally biased region" description="Low complexity" evidence="1">
    <location>
        <begin position="179"/>
        <end position="192"/>
    </location>
</feature>
<feature type="compositionally biased region" description="Basic and acidic residues" evidence="1">
    <location>
        <begin position="212"/>
        <end position="224"/>
    </location>
</feature>
<dbReference type="Proteomes" id="UP000095767">
    <property type="component" value="Unassembled WGS sequence"/>
</dbReference>
<evidence type="ECO:0000313" key="2">
    <source>
        <dbReference type="EMBL" id="OEL20718.1"/>
    </source>
</evidence>
<organism evidence="2 3">
    <name type="scientific">Dichanthelium oligosanthes</name>
    <dbReference type="NCBI Taxonomy" id="888268"/>
    <lineage>
        <taxon>Eukaryota</taxon>
        <taxon>Viridiplantae</taxon>
        <taxon>Streptophyta</taxon>
        <taxon>Embryophyta</taxon>
        <taxon>Tracheophyta</taxon>
        <taxon>Spermatophyta</taxon>
        <taxon>Magnoliopsida</taxon>
        <taxon>Liliopsida</taxon>
        <taxon>Poales</taxon>
        <taxon>Poaceae</taxon>
        <taxon>PACMAD clade</taxon>
        <taxon>Panicoideae</taxon>
        <taxon>Panicodae</taxon>
        <taxon>Paniceae</taxon>
        <taxon>Dichantheliinae</taxon>
        <taxon>Dichanthelium</taxon>
    </lineage>
</organism>
<name>A0A1E5V6H6_9POAL</name>
<evidence type="ECO:0000313" key="3">
    <source>
        <dbReference type="Proteomes" id="UP000095767"/>
    </source>
</evidence>
<protein>
    <recommendedName>
        <fullName evidence="4">F-box domain-containing protein</fullName>
    </recommendedName>
</protein>
<feature type="region of interest" description="Disordered" evidence="1">
    <location>
        <begin position="98"/>
        <end position="232"/>
    </location>
</feature>
<keyword evidence="3" id="KW-1185">Reference proteome</keyword>
<dbReference type="OrthoDB" id="649273at2759"/>
<sequence length="232" mass="24998">MVGQRTTSIKDYVRLRAVCKSWRSFLRPKSTPPQAVLRLVARVAGARAVARRVAAQPGHQGARGAPTPDAPWRGVVLLSPHAEGRQGEVGGLRLPQLPPPADLRDRGAQGGPVVGPVRRRRLHGHGASRRRGGRVLQTGGRVVEDPRVRTGGVQRRGRDVPGPRVPARQPLRARRGVRPRLAAARGAHAPGRAPRPRAHVGRPVPRPAPRRRAADGGVERERPRAGCLQTGL</sequence>
<feature type="region of interest" description="Disordered" evidence="1">
    <location>
        <begin position="52"/>
        <end position="73"/>
    </location>
</feature>
<gene>
    <name evidence="2" type="ORF">BAE44_0018266</name>
</gene>
<accession>A0A1E5V6H6</accession>
<dbReference type="EMBL" id="LWDX02049798">
    <property type="protein sequence ID" value="OEL20718.1"/>
    <property type="molecule type" value="Genomic_DNA"/>
</dbReference>
<dbReference type="AlphaFoldDB" id="A0A1E5V6H6"/>